<keyword evidence="1" id="KW-0812">Transmembrane</keyword>
<comment type="caution">
    <text evidence="2">The sequence shown here is derived from an EMBL/GenBank/DDBJ whole genome shotgun (WGS) entry which is preliminary data.</text>
</comment>
<feature type="transmembrane region" description="Helical" evidence="1">
    <location>
        <begin position="162"/>
        <end position="184"/>
    </location>
</feature>
<feature type="transmembrane region" description="Helical" evidence="1">
    <location>
        <begin position="265"/>
        <end position="281"/>
    </location>
</feature>
<dbReference type="PANTHER" id="PTHR39556:SF1">
    <property type="entry name" value="PROTEIN, PUTATIVE-RELATED"/>
    <property type="match status" value="1"/>
</dbReference>
<dbReference type="AlphaFoldDB" id="A0A0S8G5Y6"/>
<evidence type="ECO:0000313" key="3">
    <source>
        <dbReference type="Proteomes" id="UP000051096"/>
    </source>
</evidence>
<evidence type="ECO:0000256" key="1">
    <source>
        <dbReference type="SAM" id="Phobius"/>
    </source>
</evidence>
<feature type="transmembrane region" description="Helical" evidence="1">
    <location>
        <begin position="56"/>
        <end position="73"/>
    </location>
</feature>
<feature type="transmembrane region" description="Helical" evidence="1">
    <location>
        <begin position="369"/>
        <end position="391"/>
    </location>
</feature>
<organism evidence="2 3">
    <name type="scientific">candidate division WOR_3 bacterium SM23_60</name>
    <dbReference type="NCBI Taxonomy" id="1703780"/>
    <lineage>
        <taxon>Bacteria</taxon>
        <taxon>Bacteria division WOR-3</taxon>
    </lineage>
</organism>
<dbReference type="Proteomes" id="UP000051096">
    <property type="component" value="Unassembled WGS sequence"/>
</dbReference>
<keyword evidence="1" id="KW-1133">Transmembrane helix</keyword>
<reference evidence="2 3" key="1">
    <citation type="journal article" date="2015" name="Microbiome">
        <title>Genomic resolution of linkages in carbon, nitrogen, and sulfur cycling among widespread estuary sediment bacteria.</title>
        <authorList>
            <person name="Baker B.J."/>
            <person name="Lazar C.S."/>
            <person name="Teske A.P."/>
            <person name="Dick G.J."/>
        </authorList>
    </citation>
    <scope>NUCLEOTIDE SEQUENCE [LARGE SCALE GENOMIC DNA]</scope>
    <source>
        <strain evidence="2">SM23_60</strain>
    </source>
</reference>
<keyword evidence="1" id="KW-0472">Membrane</keyword>
<feature type="transmembrane region" description="Helical" evidence="1">
    <location>
        <begin position="227"/>
        <end position="244"/>
    </location>
</feature>
<dbReference type="PANTHER" id="PTHR39556">
    <property type="entry name" value="PROTEIN, PUTATIVE-RELATED"/>
    <property type="match status" value="1"/>
</dbReference>
<evidence type="ECO:0000313" key="2">
    <source>
        <dbReference type="EMBL" id="KPK67563.1"/>
    </source>
</evidence>
<feature type="transmembrane region" description="Helical" evidence="1">
    <location>
        <begin position="93"/>
        <end position="114"/>
    </location>
</feature>
<name>A0A0S8G5Y6_UNCW3</name>
<dbReference type="EMBL" id="LJUO01000213">
    <property type="protein sequence ID" value="KPK67563.1"/>
    <property type="molecule type" value="Genomic_DNA"/>
</dbReference>
<feature type="transmembrane region" description="Helical" evidence="1">
    <location>
        <begin position="287"/>
        <end position="309"/>
    </location>
</feature>
<feature type="transmembrane region" description="Helical" evidence="1">
    <location>
        <begin position="24"/>
        <end position="44"/>
    </location>
</feature>
<protein>
    <recommendedName>
        <fullName evidence="4">DUF401 family protein</fullName>
    </recommendedName>
</protein>
<gene>
    <name evidence="2" type="ORF">AMJ87_13170</name>
</gene>
<accession>A0A0S8G5Y6</accession>
<dbReference type="InterPro" id="IPR007294">
    <property type="entry name" value="DUF401"/>
</dbReference>
<feature type="transmembrane region" description="Helical" evidence="1">
    <location>
        <begin position="321"/>
        <end position="349"/>
    </location>
</feature>
<evidence type="ECO:0008006" key="4">
    <source>
        <dbReference type="Google" id="ProtNLM"/>
    </source>
</evidence>
<feature type="transmembrane region" description="Helical" evidence="1">
    <location>
        <begin position="191"/>
        <end position="215"/>
    </location>
</feature>
<dbReference type="Pfam" id="PF04165">
    <property type="entry name" value="DUF401"/>
    <property type="match status" value="1"/>
</dbReference>
<feature type="transmembrane region" description="Helical" evidence="1">
    <location>
        <begin position="135"/>
        <end position="156"/>
    </location>
</feature>
<proteinExistence type="predicted"/>
<sequence>MLAWLGFIISLAVILIVARKNLPLALFCGAIVLGVFTLPLATIVNRIIFTLTDTSIILLALAMGVIPMIGGTMKQSGQMDDLVNNMRIGRKGIMALSPAIMGLLPMPGGALLSAPILEKAGEGVPNDLKVAINDWFRHLFVMIYPLSSALIASAKIADLNLYMAALYLLPTFGFALVIGYLFFVRNVHGTMAYAGAFSLGKLLLPLGIILSAPLIDFTLKKIIDLPVQEIATMLGVCAAFVLSWRLSTRKLNLWHIARQMKPWNFALIILSMFVFLHIFQTSNVADLIASIPLAPATLCVVAGFILGFATGRVLLPASIILPVYLTVSPLSALTFAIIYTSIFFGYVISPVHPCVAVSLEYFDVPLKKFFKLLVVPTFIVFLTTLVLSLFISR</sequence>